<evidence type="ECO:0000313" key="3">
    <source>
        <dbReference type="EMBL" id="KAL3537367.1"/>
    </source>
</evidence>
<protein>
    <submittedName>
        <fullName evidence="3">Uncharacterized protein</fullName>
    </submittedName>
</protein>
<comment type="caution">
    <text evidence="3">The sequence shown here is derived from an EMBL/GenBank/DDBJ whole genome shotgun (WGS) entry which is preliminary data.</text>
</comment>
<dbReference type="InterPro" id="IPR016914">
    <property type="entry name" value="TrmL"/>
</dbReference>
<organism evidence="3 4">
    <name type="scientific">Cinchona calisaya</name>
    <dbReference type="NCBI Taxonomy" id="153742"/>
    <lineage>
        <taxon>Eukaryota</taxon>
        <taxon>Viridiplantae</taxon>
        <taxon>Streptophyta</taxon>
        <taxon>Embryophyta</taxon>
        <taxon>Tracheophyta</taxon>
        <taxon>Spermatophyta</taxon>
        <taxon>Magnoliopsida</taxon>
        <taxon>eudicotyledons</taxon>
        <taxon>Gunneridae</taxon>
        <taxon>Pentapetalae</taxon>
        <taxon>asterids</taxon>
        <taxon>lamiids</taxon>
        <taxon>Gentianales</taxon>
        <taxon>Rubiaceae</taxon>
        <taxon>Cinchonoideae</taxon>
        <taxon>Cinchoneae</taxon>
        <taxon>Cinchona</taxon>
    </lineage>
</organism>
<evidence type="ECO:0000256" key="2">
    <source>
        <dbReference type="ARBA" id="ARBA00022691"/>
    </source>
</evidence>
<evidence type="ECO:0000256" key="1">
    <source>
        <dbReference type="ARBA" id="ARBA00022490"/>
    </source>
</evidence>
<name>A0ABD3B1E8_9GENT</name>
<dbReference type="PANTHER" id="PTHR42971">
    <property type="entry name" value="TRNA (CYTIDINE(34)-2'-O)-METHYLTRANSFERASE"/>
    <property type="match status" value="1"/>
</dbReference>
<proteinExistence type="predicted"/>
<evidence type="ECO:0000313" key="4">
    <source>
        <dbReference type="Proteomes" id="UP001630127"/>
    </source>
</evidence>
<dbReference type="AlphaFoldDB" id="A0ABD3B1E8"/>
<keyword evidence="1" id="KW-0963">Cytoplasm</keyword>
<keyword evidence="4" id="KW-1185">Reference proteome</keyword>
<keyword evidence="2" id="KW-0949">S-adenosyl-L-methionine</keyword>
<reference evidence="3 4" key="1">
    <citation type="submission" date="2024-11" db="EMBL/GenBank/DDBJ databases">
        <title>A near-complete genome assembly of Cinchona calisaya.</title>
        <authorList>
            <person name="Lian D.C."/>
            <person name="Zhao X.W."/>
            <person name="Wei L."/>
        </authorList>
    </citation>
    <scope>NUCLEOTIDE SEQUENCE [LARGE SCALE GENOMIC DNA]</scope>
    <source>
        <tissue evidence="3">Nenye</tissue>
    </source>
</reference>
<dbReference type="EMBL" id="JBJUIK010000001">
    <property type="protein sequence ID" value="KAL3537367.1"/>
    <property type="molecule type" value="Genomic_DNA"/>
</dbReference>
<gene>
    <name evidence="3" type="ORF">ACH5RR_000733</name>
</gene>
<dbReference type="PANTHER" id="PTHR42971:SF1">
    <property type="entry name" value="TRNA (CYTIDINE(34)-2'-O)-METHYLTRANSFERASE"/>
    <property type="match status" value="1"/>
</dbReference>
<sequence>MSKEVVVKVFDNMLEKEMEISHSHSKGSLHFECKRTDGRLETQMEANQLFEEISPSHSTDLMLGNHCQAGVNETIIKTSFDPRVSIYELDVVELNLDYNKRFNDSHLNEKDSFHLMENLLKEAVNEVSQNRLLNGALVSSQIPGNTGCTARSCTAPAVGRHLVKVAATPLQFQVGETKVKRAGLDYCLYPS</sequence>
<dbReference type="Proteomes" id="UP001630127">
    <property type="component" value="Unassembled WGS sequence"/>
</dbReference>
<accession>A0ABD3B1E8</accession>